<organism evidence="2 3">
    <name type="scientific">Sporobacter termitidis DSM 10068</name>
    <dbReference type="NCBI Taxonomy" id="1123282"/>
    <lineage>
        <taxon>Bacteria</taxon>
        <taxon>Bacillati</taxon>
        <taxon>Bacillota</taxon>
        <taxon>Clostridia</taxon>
        <taxon>Eubacteriales</taxon>
        <taxon>Oscillospiraceae</taxon>
        <taxon>Sporobacter</taxon>
    </lineage>
</organism>
<feature type="transmembrane region" description="Helical" evidence="1">
    <location>
        <begin position="29"/>
        <end position="48"/>
    </location>
</feature>
<proteinExistence type="predicted"/>
<feature type="transmembrane region" description="Helical" evidence="1">
    <location>
        <begin position="225"/>
        <end position="245"/>
    </location>
</feature>
<dbReference type="STRING" id="1123282.SAMN02745823_00033"/>
<dbReference type="EMBL" id="FQXV01000001">
    <property type="protein sequence ID" value="SHH48418.1"/>
    <property type="molecule type" value="Genomic_DNA"/>
</dbReference>
<keyword evidence="1" id="KW-1133">Transmembrane helix</keyword>
<keyword evidence="1" id="KW-0472">Membrane</keyword>
<accession>A0A1M5TCH4</accession>
<keyword evidence="1" id="KW-0812">Transmembrane</keyword>
<dbReference type="Pfam" id="PF06182">
    <property type="entry name" value="ABC2_membrane_6"/>
    <property type="match status" value="1"/>
</dbReference>
<keyword evidence="3" id="KW-1185">Reference proteome</keyword>
<protein>
    <submittedName>
        <fullName evidence="2">ABC-2 type transport system permease protein</fullName>
    </submittedName>
</protein>
<dbReference type="RefSeq" id="WP_073075637.1">
    <property type="nucleotide sequence ID" value="NZ_FQXV01000001.1"/>
</dbReference>
<dbReference type="InterPro" id="IPR010390">
    <property type="entry name" value="ABC-2_transporter-like"/>
</dbReference>
<evidence type="ECO:0000313" key="3">
    <source>
        <dbReference type="Proteomes" id="UP000183995"/>
    </source>
</evidence>
<gene>
    <name evidence="2" type="ORF">SAMN02745823_00033</name>
</gene>
<dbReference type="AlphaFoldDB" id="A0A1M5TCH4"/>
<evidence type="ECO:0000256" key="1">
    <source>
        <dbReference type="SAM" id="Phobius"/>
    </source>
</evidence>
<dbReference type="PANTHER" id="PTHR36833">
    <property type="entry name" value="SLR0610 PROTEIN-RELATED"/>
    <property type="match status" value="1"/>
</dbReference>
<feature type="transmembrane region" description="Helical" evidence="1">
    <location>
        <begin position="117"/>
        <end position="134"/>
    </location>
</feature>
<feature type="transmembrane region" description="Helical" evidence="1">
    <location>
        <begin position="60"/>
        <end position="81"/>
    </location>
</feature>
<evidence type="ECO:0000313" key="2">
    <source>
        <dbReference type="EMBL" id="SHH48418.1"/>
    </source>
</evidence>
<feature type="transmembrane region" description="Helical" evidence="1">
    <location>
        <begin position="200"/>
        <end position="219"/>
    </location>
</feature>
<sequence>MKKHLKIAACLFRLNLASALEYRSSFLTQAFGMALSNSSFIFFWWIAFQQLGGYIAGYSFQDVLFIWATTSSAFGLANVLFANAANVTKLIVSGELDAYLLQPCNVLVNVLCARTSLSAYGDLAYGFILMGLAYHDTAAAWLWFFVGVLLGSLLFSAVTLTAHTLSFYWGDASMIGQLTTEFVINFSIYPDKIYGPAVRALMYSLLPIGLAIHVPLRLFRAFSPLTALAALGASLLYCVLAGVFFSRGLRRYESGNIMATRL</sequence>
<dbReference type="OrthoDB" id="9788195at2"/>
<feature type="transmembrane region" description="Helical" evidence="1">
    <location>
        <begin position="141"/>
        <end position="161"/>
    </location>
</feature>
<name>A0A1M5TCH4_9FIRM</name>
<dbReference type="Proteomes" id="UP000183995">
    <property type="component" value="Unassembled WGS sequence"/>
</dbReference>
<dbReference type="PANTHER" id="PTHR36833:SF1">
    <property type="entry name" value="INTEGRAL MEMBRANE TRANSPORT PROTEIN"/>
    <property type="match status" value="1"/>
</dbReference>
<reference evidence="2 3" key="1">
    <citation type="submission" date="2016-11" db="EMBL/GenBank/DDBJ databases">
        <authorList>
            <person name="Jaros S."/>
            <person name="Januszkiewicz K."/>
            <person name="Wedrychowicz H."/>
        </authorList>
    </citation>
    <scope>NUCLEOTIDE SEQUENCE [LARGE SCALE GENOMIC DNA]</scope>
    <source>
        <strain evidence="2 3">DSM 10068</strain>
    </source>
</reference>